<name>A0A841HGZ2_9GAMM</name>
<keyword evidence="1" id="KW-0812">Transmembrane</keyword>
<evidence type="ECO:0000256" key="1">
    <source>
        <dbReference type="SAM" id="Phobius"/>
    </source>
</evidence>
<accession>A0A841HGZ2</accession>
<evidence type="ECO:0000313" key="2">
    <source>
        <dbReference type="EMBL" id="MBB6091943.1"/>
    </source>
</evidence>
<dbReference type="Proteomes" id="UP000588068">
    <property type="component" value="Unassembled WGS sequence"/>
</dbReference>
<keyword evidence="3" id="KW-1185">Reference proteome</keyword>
<dbReference type="EMBL" id="JACHHZ010000001">
    <property type="protein sequence ID" value="MBB6091943.1"/>
    <property type="molecule type" value="Genomic_DNA"/>
</dbReference>
<comment type="caution">
    <text evidence="2">The sequence shown here is derived from an EMBL/GenBank/DDBJ whole genome shotgun (WGS) entry which is preliminary data.</text>
</comment>
<protein>
    <submittedName>
        <fullName evidence="2">Putative integral membrane protein</fullName>
    </submittedName>
</protein>
<dbReference type="RefSeq" id="WP_184329706.1">
    <property type="nucleotide sequence ID" value="NZ_JACHHZ010000001.1"/>
</dbReference>
<feature type="transmembrane region" description="Helical" evidence="1">
    <location>
        <begin position="41"/>
        <end position="65"/>
    </location>
</feature>
<organism evidence="2 3">
    <name type="scientific">Povalibacter uvarum</name>
    <dbReference type="NCBI Taxonomy" id="732238"/>
    <lineage>
        <taxon>Bacteria</taxon>
        <taxon>Pseudomonadati</taxon>
        <taxon>Pseudomonadota</taxon>
        <taxon>Gammaproteobacteria</taxon>
        <taxon>Steroidobacterales</taxon>
        <taxon>Steroidobacteraceae</taxon>
        <taxon>Povalibacter</taxon>
    </lineage>
</organism>
<keyword evidence="1" id="KW-0472">Membrane</keyword>
<proteinExistence type="predicted"/>
<dbReference type="AlphaFoldDB" id="A0A841HGZ2"/>
<evidence type="ECO:0000313" key="3">
    <source>
        <dbReference type="Proteomes" id="UP000588068"/>
    </source>
</evidence>
<reference evidence="2 3" key="1">
    <citation type="submission" date="2020-08" db="EMBL/GenBank/DDBJ databases">
        <title>Genomic Encyclopedia of Type Strains, Phase IV (KMG-IV): sequencing the most valuable type-strain genomes for metagenomic binning, comparative biology and taxonomic classification.</title>
        <authorList>
            <person name="Goeker M."/>
        </authorList>
    </citation>
    <scope>NUCLEOTIDE SEQUENCE [LARGE SCALE GENOMIC DNA]</scope>
    <source>
        <strain evidence="2 3">DSM 26723</strain>
    </source>
</reference>
<gene>
    <name evidence="2" type="ORF">HNQ60_000789</name>
</gene>
<keyword evidence="1" id="KW-1133">Transmembrane helix</keyword>
<sequence>MRRVLFIGSLCLAALLALLISATNPSRVEIELAFGRLVSPLGLALVIAFTLGLLCGLAGRMYWVAELLTERGRLRRALRMAEASARSNAAAEDSAE</sequence>